<keyword evidence="2" id="KW-0812">Transmembrane</keyword>
<reference evidence="5" key="1">
    <citation type="submission" date="2018-11" db="EMBL/GenBank/DDBJ databases">
        <authorList>
            <person name="Alioto T."/>
            <person name="Alioto T."/>
        </authorList>
    </citation>
    <scope>NUCLEOTIDE SEQUENCE</scope>
</reference>
<name>A0A8B6E7J3_MYTGA</name>
<evidence type="ECO:0000256" key="1">
    <source>
        <dbReference type="SAM" id="MobiDB-lite"/>
    </source>
</evidence>
<dbReference type="InterPro" id="IPR013783">
    <property type="entry name" value="Ig-like_fold"/>
</dbReference>
<organism evidence="5 6">
    <name type="scientific">Mytilus galloprovincialis</name>
    <name type="common">Mediterranean mussel</name>
    <dbReference type="NCBI Taxonomy" id="29158"/>
    <lineage>
        <taxon>Eukaryota</taxon>
        <taxon>Metazoa</taxon>
        <taxon>Spiralia</taxon>
        <taxon>Lophotrochozoa</taxon>
        <taxon>Mollusca</taxon>
        <taxon>Bivalvia</taxon>
        <taxon>Autobranchia</taxon>
        <taxon>Pteriomorphia</taxon>
        <taxon>Mytilida</taxon>
        <taxon>Mytiloidea</taxon>
        <taxon>Mytilidae</taxon>
        <taxon>Mytilinae</taxon>
        <taxon>Mytilus</taxon>
    </lineage>
</organism>
<dbReference type="AlphaFoldDB" id="A0A8B6E7J3"/>
<dbReference type="InterPro" id="IPR000535">
    <property type="entry name" value="MSP_dom"/>
</dbReference>
<gene>
    <name evidence="5" type="ORF">MGAL_10B092197B</name>
</gene>
<dbReference type="PANTHER" id="PTHR46384">
    <property type="entry name" value="MOTILE SPERM DOMAIN-CONTAINING PROTEIN 2"/>
    <property type="match status" value="1"/>
</dbReference>
<evidence type="ECO:0000313" key="6">
    <source>
        <dbReference type="Proteomes" id="UP000596742"/>
    </source>
</evidence>
<dbReference type="SUPFAM" id="SSF52087">
    <property type="entry name" value="CRAL/TRIO domain"/>
    <property type="match status" value="1"/>
</dbReference>
<dbReference type="EMBL" id="UYJE01004632">
    <property type="protein sequence ID" value="VDI29794.1"/>
    <property type="molecule type" value="Genomic_DNA"/>
</dbReference>
<feature type="domain" description="CRAL-TRIO" evidence="3">
    <location>
        <begin position="1"/>
        <end position="160"/>
    </location>
</feature>
<dbReference type="InterPro" id="IPR008962">
    <property type="entry name" value="PapD-like_sf"/>
</dbReference>
<accession>A0A8B6E7J3</accession>
<dbReference type="InterPro" id="IPR053012">
    <property type="entry name" value="ER-organelle_contact"/>
</dbReference>
<feature type="domain" description="MSP" evidence="4">
    <location>
        <begin position="231"/>
        <end position="347"/>
    </location>
</feature>
<feature type="region of interest" description="Disordered" evidence="1">
    <location>
        <begin position="171"/>
        <end position="228"/>
    </location>
</feature>
<sequence>ATEESFPRWALERGAIYYHNVDKDGKKLLFVRVKEHKKDASVLPDIKRFFAYHLETQYNEDPHSEITLVFDMADAGLSNLDMDLIKFVITCFKVYYPSLLNVMLIYEMPWLFNAAWKIIKTWLSAEAVKKIKFITRSDAQAYINKDQLLEHMGGTDKFQFRYLTPEERLEEENKANRKKVTFADVDKSPVDSSPDNLNNSAPTKQQTSPNKSSFKSPHQRRTEDNSFIGRLLTISPGDELLFTTDETGKETFDVISLKNTLPYAIAYKVKTTSPEKYRVRPSAGIVKAGSTVDVHVYLQQGYNTVSKDKFLIMAMELTSDSADNLQQLWKTVPRENIMEHRLKCSQVHKNGSQDSIASSASSLDQIDKLNTKMDQLMESNRKLEQTVKMMLIVQILFLILILMYYVISYFFTSSLPPPNPKGNISDYCAGSNLF</sequence>
<comment type="caution">
    <text evidence="5">The sequence shown here is derived from an EMBL/GenBank/DDBJ whole genome shotgun (WGS) entry which is preliminary data.</text>
</comment>
<dbReference type="Pfam" id="PF00650">
    <property type="entry name" value="CRAL_TRIO"/>
    <property type="match status" value="1"/>
</dbReference>
<dbReference type="PROSITE" id="PS50202">
    <property type="entry name" value="MSP"/>
    <property type="match status" value="1"/>
</dbReference>
<evidence type="ECO:0000313" key="5">
    <source>
        <dbReference type="EMBL" id="VDI29794.1"/>
    </source>
</evidence>
<protein>
    <recommendedName>
        <fullName evidence="7">Motile sperm domain-containing protein 2</fullName>
    </recommendedName>
</protein>
<dbReference type="InterPro" id="IPR001251">
    <property type="entry name" value="CRAL-TRIO_dom"/>
</dbReference>
<evidence type="ECO:0000256" key="2">
    <source>
        <dbReference type="SAM" id="Phobius"/>
    </source>
</evidence>
<feature type="transmembrane region" description="Helical" evidence="2">
    <location>
        <begin position="391"/>
        <end position="411"/>
    </location>
</feature>
<dbReference type="CDD" id="cd00170">
    <property type="entry name" value="SEC14"/>
    <property type="match status" value="1"/>
</dbReference>
<dbReference type="GO" id="GO:0012505">
    <property type="term" value="C:endomembrane system"/>
    <property type="evidence" value="ECO:0007669"/>
    <property type="project" value="TreeGrafter"/>
</dbReference>
<proteinExistence type="predicted"/>
<dbReference type="InterPro" id="IPR036865">
    <property type="entry name" value="CRAL-TRIO_dom_sf"/>
</dbReference>
<feature type="non-terminal residue" evidence="5">
    <location>
        <position position="434"/>
    </location>
</feature>
<evidence type="ECO:0000259" key="3">
    <source>
        <dbReference type="PROSITE" id="PS50191"/>
    </source>
</evidence>
<dbReference type="Gene3D" id="2.60.40.10">
    <property type="entry name" value="Immunoglobulins"/>
    <property type="match status" value="1"/>
</dbReference>
<dbReference type="SUPFAM" id="SSF49354">
    <property type="entry name" value="PapD-like"/>
    <property type="match status" value="1"/>
</dbReference>
<dbReference type="PROSITE" id="PS50191">
    <property type="entry name" value="CRAL_TRIO"/>
    <property type="match status" value="1"/>
</dbReference>
<dbReference type="PANTHER" id="PTHR46384:SF1">
    <property type="entry name" value="MOTILE SPERM DOMAIN-CONTAINING PROTEIN 2"/>
    <property type="match status" value="1"/>
</dbReference>
<evidence type="ECO:0008006" key="7">
    <source>
        <dbReference type="Google" id="ProtNLM"/>
    </source>
</evidence>
<feature type="compositionally biased region" description="Polar residues" evidence="1">
    <location>
        <begin position="196"/>
        <end position="216"/>
    </location>
</feature>
<dbReference type="GO" id="GO:0140284">
    <property type="term" value="C:endoplasmic reticulum-endosome membrane contact site"/>
    <property type="evidence" value="ECO:0007669"/>
    <property type="project" value="TreeGrafter"/>
</dbReference>
<keyword evidence="2" id="KW-0472">Membrane</keyword>
<dbReference type="Proteomes" id="UP000596742">
    <property type="component" value="Unassembled WGS sequence"/>
</dbReference>
<dbReference type="OrthoDB" id="75724at2759"/>
<keyword evidence="6" id="KW-1185">Reference proteome</keyword>
<dbReference type="Pfam" id="PF00635">
    <property type="entry name" value="Motile_Sperm"/>
    <property type="match status" value="1"/>
</dbReference>
<keyword evidence="2" id="KW-1133">Transmembrane helix</keyword>
<dbReference type="Gene3D" id="3.40.525.10">
    <property type="entry name" value="CRAL-TRIO lipid binding domain"/>
    <property type="match status" value="1"/>
</dbReference>
<evidence type="ECO:0000259" key="4">
    <source>
        <dbReference type="PROSITE" id="PS50202"/>
    </source>
</evidence>
<dbReference type="SMART" id="SM00516">
    <property type="entry name" value="SEC14"/>
    <property type="match status" value="1"/>
</dbReference>